<dbReference type="AlphaFoldDB" id="A0AAV4Q558"/>
<reference evidence="1 2" key="1">
    <citation type="submission" date="2021-06" db="EMBL/GenBank/DDBJ databases">
        <title>Caerostris darwini draft genome.</title>
        <authorList>
            <person name="Kono N."/>
            <person name="Arakawa K."/>
        </authorList>
    </citation>
    <scope>NUCLEOTIDE SEQUENCE [LARGE SCALE GENOMIC DNA]</scope>
</reference>
<dbReference type="EMBL" id="BPLQ01003817">
    <property type="protein sequence ID" value="GIY03549.1"/>
    <property type="molecule type" value="Genomic_DNA"/>
</dbReference>
<proteinExistence type="predicted"/>
<accession>A0AAV4Q558</accession>
<evidence type="ECO:0000313" key="1">
    <source>
        <dbReference type="EMBL" id="GIY03549.1"/>
    </source>
</evidence>
<sequence length="113" mass="13576">MYKYLLPRIQNSTLEFLFQEFCYNLESVFPFFSQVTSRGSMICDYASKRVPMTRVHSLEEKFKEKKNLKERAKSLKRKSVVSLHDVTLRKRILWSLWSSIKLNSHQLFKRKPV</sequence>
<keyword evidence="2" id="KW-1185">Reference proteome</keyword>
<name>A0AAV4Q558_9ARAC</name>
<protein>
    <submittedName>
        <fullName evidence="1">Uncharacterized protein</fullName>
    </submittedName>
</protein>
<dbReference type="Proteomes" id="UP001054837">
    <property type="component" value="Unassembled WGS sequence"/>
</dbReference>
<comment type="caution">
    <text evidence="1">The sequence shown here is derived from an EMBL/GenBank/DDBJ whole genome shotgun (WGS) entry which is preliminary data.</text>
</comment>
<gene>
    <name evidence="1" type="ORF">CDAR_415631</name>
</gene>
<evidence type="ECO:0000313" key="2">
    <source>
        <dbReference type="Proteomes" id="UP001054837"/>
    </source>
</evidence>
<organism evidence="1 2">
    <name type="scientific">Caerostris darwini</name>
    <dbReference type="NCBI Taxonomy" id="1538125"/>
    <lineage>
        <taxon>Eukaryota</taxon>
        <taxon>Metazoa</taxon>
        <taxon>Ecdysozoa</taxon>
        <taxon>Arthropoda</taxon>
        <taxon>Chelicerata</taxon>
        <taxon>Arachnida</taxon>
        <taxon>Araneae</taxon>
        <taxon>Araneomorphae</taxon>
        <taxon>Entelegynae</taxon>
        <taxon>Araneoidea</taxon>
        <taxon>Araneidae</taxon>
        <taxon>Caerostris</taxon>
    </lineage>
</organism>